<organism evidence="1 2">
    <name type="scientific">Calicophoron daubneyi</name>
    <name type="common">Rumen fluke</name>
    <name type="synonym">Paramphistomum daubneyi</name>
    <dbReference type="NCBI Taxonomy" id="300641"/>
    <lineage>
        <taxon>Eukaryota</taxon>
        <taxon>Metazoa</taxon>
        <taxon>Spiralia</taxon>
        <taxon>Lophotrochozoa</taxon>
        <taxon>Platyhelminthes</taxon>
        <taxon>Trematoda</taxon>
        <taxon>Digenea</taxon>
        <taxon>Plagiorchiida</taxon>
        <taxon>Pronocephalata</taxon>
        <taxon>Paramphistomoidea</taxon>
        <taxon>Paramphistomidae</taxon>
        <taxon>Calicophoron</taxon>
    </lineage>
</organism>
<comment type="caution">
    <text evidence="1">The sequence shown here is derived from an EMBL/GenBank/DDBJ whole genome shotgun (WGS) entry which is preliminary data.</text>
</comment>
<accession>A0AAV2TXQ1</accession>
<gene>
    <name evidence="1" type="ORF">CDAUBV1_LOCUS16330</name>
</gene>
<protein>
    <submittedName>
        <fullName evidence="1">Uncharacterized protein</fullName>
    </submittedName>
</protein>
<dbReference type="AlphaFoldDB" id="A0AAV2TXQ1"/>
<proteinExistence type="predicted"/>
<evidence type="ECO:0000313" key="2">
    <source>
        <dbReference type="Proteomes" id="UP001497525"/>
    </source>
</evidence>
<name>A0AAV2TXQ1_CALDB</name>
<dbReference type="EMBL" id="CAXLJL010000822">
    <property type="protein sequence ID" value="CAL5141047.1"/>
    <property type="molecule type" value="Genomic_DNA"/>
</dbReference>
<sequence length="110" mass="11891">MDSSYDWTAYRPLAVGWLHPRAVAVVLTSLRPASSFHIPPFSALGAAHIPEHRRSEGGGGCQMMTFPPVYGNNLVSTLFSNGSKGDFFDTGSQVPVTQRNLHSSCTPPFV</sequence>
<reference evidence="1" key="1">
    <citation type="submission" date="2024-06" db="EMBL/GenBank/DDBJ databases">
        <authorList>
            <person name="Liu X."/>
            <person name="Lenzi L."/>
            <person name="Haldenby T S."/>
            <person name="Uol C."/>
        </authorList>
    </citation>
    <scope>NUCLEOTIDE SEQUENCE</scope>
</reference>
<evidence type="ECO:0000313" key="1">
    <source>
        <dbReference type="EMBL" id="CAL5141047.1"/>
    </source>
</evidence>
<dbReference type="Proteomes" id="UP001497525">
    <property type="component" value="Unassembled WGS sequence"/>
</dbReference>